<dbReference type="Gene3D" id="3.20.20.70">
    <property type="entry name" value="Aldolase class I"/>
    <property type="match status" value="1"/>
</dbReference>
<keyword evidence="9 12" id="KW-0560">Oxidoreductase</keyword>
<evidence type="ECO:0000256" key="5">
    <source>
        <dbReference type="ARBA" id="ARBA00022643"/>
    </source>
</evidence>
<dbReference type="GO" id="GO:0000049">
    <property type="term" value="F:tRNA binding"/>
    <property type="evidence" value="ECO:0007669"/>
    <property type="project" value="UniProtKB-KW"/>
</dbReference>
<evidence type="ECO:0000256" key="4">
    <source>
        <dbReference type="ARBA" id="ARBA00022630"/>
    </source>
</evidence>
<dbReference type="InterPro" id="IPR004652">
    <property type="entry name" value="DusB-like"/>
</dbReference>
<reference evidence="17" key="2">
    <citation type="submission" date="2011-04" db="EMBL/GenBank/DDBJ databases">
        <title>The complete genome of chromosome of Treponema succinifaciens DSM 2489.</title>
        <authorList>
            <person name="Lucas S."/>
            <person name="Copeland A."/>
            <person name="Lapidus A."/>
            <person name="Bruce D."/>
            <person name="Goodwin L."/>
            <person name="Pitluck S."/>
            <person name="Peters L."/>
            <person name="Kyrpides N."/>
            <person name="Mavromatis K."/>
            <person name="Ivanova N."/>
            <person name="Ovchinnikova G."/>
            <person name="Teshima H."/>
            <person name="Detter J.C."/>
            <person name="Tapia R."/>
            <person name="Han C."/>
            <person name="Land M."/>
            <person name="Hauser L."/>
            <person name="Markowitz V."/>
            <person name="Cheng J.-F."/>
            <person name="Hugenholtz P."/>
            <person name="Woyke T."/>
            <person name="Wu D."/>
            <person name="Gronow S."/>
            <person name="Wellnitz S."/>
            <person name="Brambilla E."/>
            <person name="Klenk H.-P."/>
            <person name="Eisen J.A."/>
        </authorList>
    </citation>
    <scope>NUCLEOTIDE SEQUENCE [LARGE SCALE GENOMIC DNA]</scope>
    <source>
        <strain evidence="17">ATCC 33096 / DSM 2489 / 6091</strain>
    </source>
</reference>
<evidence type="ECO:0000256" key="14">
    <source>
        <dbReference type="PIRSR" id="PIRSR006621-2"/>
    </source>
</evidence>
<evidence type="ECO:0000256" key="12">
    <source>
        <dbReference type="PIRNR" id="PIRNR006621"/>
    </source>
</evidence>
<dbReference type="InterPro" id="IPR035587">
    <property type="entry name" value="DUS-like_FMN-bd"/>
</dbReference>
<keyword evidence="7" id="KW-0521">NADP</keyword>
<keyword evidence="8" id="KW-0694">RNA-binding</keyword>
<comment type="similarity">
    <text evidence="12">Belongs to the dus family.</text>
</comment>
<evidence type="ECO:0000256" key="6">
    <source>
        <dbReference type="ARBA" id="ARBA00022694"/>
    </source>
</evidence>
<evidence type="ECO:0000313" key="17">
    <source>
        <dbReference type="Proteomes" id="UP000006852"/>
    </source>
</evidence>
<dbReference type="eggNOG" id="COG0042">
    <property type="taxonomic scope" value="Bacteria"/>
</dbReference>
<keyword evidence="5 12" id="KW-0288">FMN</keyword>
<comment type="cofactor">
    <cofactor evidence="1 12 14">
        <name>FMN</name>
        <dbReference type="ChEBI" id="CHEBI:58210"/>
    </cofactor>
</comment>
<dbReference type="GO" id="GO:0017150">
    <property type="term" value="F:tRNA dihydrouridine synthase activity"/>
    <property type="evidence" value="ECO:0007669"/>
    <property type="project" value="InterPro"/>
</dbReference>
<dbReference type="InterPro" id="IPR024036">
    <property type="entry name" value="tRNA-dHydroUridine_Synthase_C"/>
</dbReference>
<evidence type="ECO:0000256" key="1">
    <source>
        <dbReference type="ARBA" id="ARBA00001917"/>
    </source>
</evidence>
<dbReference type="Gene3D" id="1.10.1200.80">
    <property type="entry name" value="Putative flavin oxidoreducatase, domain 2"/>
    <property type="match status" value="1"/>
</dbReference>
<dbReference type="EC" id="1.3.1.-" evidence="12"/>
<gene>
    <name evidence="16" type="ordered locus">Tresu_2308</name>
</gene>
<evidence type="ECO:0000313" key="16">
    <source>
        <dbReference type="EMBL" id="AEB15171.1"/>
    </source>
</evidence>
<feature type="active site" description="Proton donor" evidence="13">
    <location>
        <position position="107"/>
    </location>
</feature>
<dbReference type="STRING" id="869209.Tresu_2308"/>
<reference evidence="16 17" key="1">
    <citation type="journal article" date="2011" name="Stand. Genomic Sci.">
        <title>Complete genome sequence of Treponema succinifaciens type strain (6091).</title>
        <authorList>
            <person name="Han C."/>
            <person name="Gronow S."/>
            <person name="Teshima H."/>
            <person name="Lapidus A."/>
            <person name="Nolan M."/>
            <person name="Lucas S."/>
            <person name="Hammon N."/>
            <person name="Deshpande S."/>
            <person name="Cheng J.F."/>
            <person name="Zeytun A."/>
            <person name="Tapia R."/>
            <person name="Goodwin L."/>
            <person name="Pitluck S."/>
            <person name="Liolios K."/>
            <person name="Pagani I."/>
            <person name="Ivanova N."/>
            <person name="Mavromatis K."/>
            <person name="Mikhailova N."/>
            <person name="Huntemann M."/>
            <person name="Pati A."/>
            <person name="Chen A."/>
            <person name="Palaniappan K."/>
            <person name="Land M."/>
            <person name="Hauser L."/>
            <person name="Brambilla E.M."/>
            <person name="Rohde M."/>
            <person name="Goker M."/>
            <person name="Woyke T."/>
            <person name="Bristow J."/>
            <person name="Eisen J.A."/>
            <person name="Markowitz V."/>
            <person name="Hugenholtz P."/>
            <person name="Kyrpides N.C."/>
            <person name="Klenk H.P."/>
            <person name="Detter J.C."/>
        </authorList>
    </citation>
    <scope>NUCLEOTIDE SEQUENCE [LARGE SCALE GENOMIC DNA]</scope>
    <source>
        <strain evidence="17">ATCC 33096 / DSM 2489 / 6091</strain>
    </source>
</reference>
<dbReference type="NCBIfam" id="TIGR00737">
    <property type="entry name" value="nifR3_yhdG"/>
    <property type="match status" value="1"/>
</dbReference>
<evidence type="ECO:0000259" key="15">
    <source>
        <dbReference type="Pfam" id="PF01207"/>
    </source>
</evidence>
<dbReference type="RefSeq" id="WP_013702423.1">
    <property type="nucleotide sequence ID" value="NC_015385.1"/>
</dbReference>
<dbReference type="InterPro" id="IPR018517">
    <property type="entry name" value="tRNA_hU_synthase_CS"/>
</dbReference>
<evidence type="ECO:0000256" key="3">
    <source>
        <dbReference type="ARBA" id="ARBA00022555"/>
    </source>
</evidence>
<dbReference type="HOGENOM" id="CLU_013299_0_3_12"/>
<feature type="domain" description="DUS-like FMN-binding" evidence="15">
    <location>
        <begin position="20"/>
        <end position="324"/>
    </location>
</feature>
<comment type="catalytic activity">
    <reaction evidence="10">
        <text>a 5,6-dihydrouridine in tRNA + NADP(+) = a uridine in tRNA + NADPH + H(+)</text>
        <dbReference type="Rhea" id="RHEA:23624"/>
        <dbReference type="Rhea" id="RHEA-COMP:13339"/>
        <dbReference type="Rhea" id="RHEA-COMP:13887"/>
        <dbReference type="ChEBI" id="CHEBI:15378"/>
        <dbReference type="ChEBI" id="CHEBI:57783"/>
        <dbReference type="ChEBI" id="CHEBI:58349"/>
        <dbReference type="ChEBI" id="CHEBI:65315"/>
        <dbReference type="ChEBI" id="CHEBI:74443"/>
    </reaction>
</comment>
<sequence length="336" mass="37098">MSLYHPVDIGTLHLDGNLFLAPIAGYSDMAFRSLCVEYGASLCTTEMVSAEALVRGNKKTELLMRRAPNEKVYCVQIFGGNAQTMAEAAKIVLEKTDCDCIDINGGCPVPKITKTGAGSVLTKEPERLFSIVKAVKESSIKYTSLHPERGNVPVTIKIRSGWDSSNITWKECADAALKAGADAITIHARTKAQGYSGKADWEIQKRLVEFVAKRIPVFGSGDAFNPETAKLMLEQTGVDAVMFARGAMGDPFLFRRTKQFLTEGKYETETPKERLEAGLRELKMNVAEHGEKAACMLMRKKFCAYSSGIKGGARLREQIVNSRSIKDYEELFKQFL</sequence>
<dbReference type="EMBL" id="CP002631">
    <property type="protein sequence ID" value="AEB15171.1"/>
    <property type="molecule type" value="Genomic_DNA"/>
</dbReference>
<evidence type="ECO:0000256" key="9">
    <source>
        <dbReference type="ARBA" id="ARBA00023002"/>
    </source>
</evidence>
<keyword evidence="17" id="KW-1185">Reference proteome</keyword>
<dbReference type="SUPFAM" id="SSF51395">
    <property type="entry name" value="FMN-linked oxidoreductases"/>
    <property type="match status" value="1"/>
</dbReference>
<feature type="binding site" evidence="14">
    <location>
        <begin position="244"/>
        <end position="245"/>
    </location>
    <ligand>
        <name>FMN</name>
        <dbReference type="ChEBI" id="CHEBI:58210"/>
    </ligand>
</feature>
<name>F2NWI2_TRES6</name>
<evidence type="ECO:0000256" key="8">
    <source>
        <dbReference type="ARBA" id="ARBA00022884"/>
    </source>
</evidence>
<comment type="catalytic activity">
    <reaction evidence="11">
        <text>a 5,6-dihydrouridine in tRNA + NAD(+) = a uridine in tRNA + NADH + H(+)</text>
        <dbReference type="Rhea" id="RHEA:54452"/>
        <dbReference type="Rhea" id="RHEA-COMP:13339"/>
        <dbReference type="Rhea" id="RHEA-COMP:13887"/>
        <dbReference type="ChEBI" id="CHEBI:15378"/>
        <dbReference type="ChEBI" id="CHEBI:57540"/>
        <dbReference type="ChEBI" id="CHEBI:57945"/>
        <dbReference type="ChEBI" id="CHEBI:65315"/>
        <dbReference type="ChEBI" id="CHEBI:74443"/>
    </reaction>
</comment>
<dbReference type="InterPro" id="IPR013785">
    <property type="entry name" value="Aldolase_TIM"/>
</dbReference>
<dbReference type="Pfam" id="PF01207">
    <property type="entry name" value="Dus"/>
    <property type="match status" value="1"/>
</dbReference>
<keyword evidence="4 12" id="KW-0285">Flavoprotein</keyword>
<dbReference type="KEGG" id="tsu:Tresu_2308"/>
<evidence type="ECO:0000256" key="2">
    <source>
        <dbReference type="ARBA" id="ARBA00002790"/>
    </source>
</evidence>
<accession>F2NWI2</accession>
<keyword evidence="3" id="KW-0820">tRNA-binding</keyword>
<dbReference type="PIRSF" id="PIRSF006621">
    <property type="entry name" value="Dus"/>
    <property type="match status" value="1"/>
</dbReference>
<evidence type="ECO:0000256" key="13">
    <source>
        <dbReference type="PIRSR" id="PIRSR006621-1"/>
    </source>
</evidence>
<evidence type="ECO:0000256" key="7">
    <source>
        <dbReference type="ARBA" id="ARBA00022857"/>
    </source>
</evidence>
<evidence type="ECO:0000256" key="10">
    <source>
        <dbReference type="ARBA" id="ARBA00048205"/>
    </source>
</evidence>
<dbReference type="Proteomes" id="UP000006852">
    <property type="component" value="Chromosome"/>
</dbReference>
<proteinExistence type="inferred from homology"/>
<dbReference type="GO" id="GO:0050660">
    <property type="term" value="F:flavin adenine dinucleotide binding"/>
    <property type="evidence" value="ECO:0007669"/>
    <property type="project" value="InterPro"/>
</dbReference>
<dbReference type="PANTHER" id="PTHR45846:SF1">
    <property type="entry name" value="TRNA-DIHYDROURIDINE(47) SYNTHASE [NAD(P)(+)]-LIKE"/>
    <property type="match status" value="1"/>
</dbReference>
<feature type="binding site" evidence="14">
    <location>
        <position position="76"/>
    </location>
    <ligand>
        <name>FMN</name>
        <dbReference type="ChEBI" id="CHEBI:58210"/>
    </ligand>
</feature>
<feature type="binding site" evidence="14">
    <location>
        <position position="187"/>
    </location>
    <ligand>
        <name>FMN</name>
        <dbReference type="ChEBI" id="CHEBI:58210"/>
    </ligand>
</feature>
<dbReference type="GeneID" id="302999421"/>
<evidence type="ECO:0000256" key="11">
    <source>
        <dbReference type="ARBA" id="ARBA00048802"/>
    </source>
</evidence>
<dbReference type="CDD" id="cd02801">
    <property type="entry name" value="DUS_like_FMN"/>
    <property type="match status" value="1"/>
</dbReference>
<keyword evidence="14" id="KW-0547">Nucleotide-binding</keyword>
<dbReference type="InterPro" id="IPR001269">
    <property type="entry name" value="DUS_fam"/>
</dbReference>
<feature type="binding site" evidence="14">
    <location>
        <position position="157"/>
    </location>
    <ligand>
        <name>FMN</name>
        <dbReference type="ChEBI" id="CHEBI:58210"/>
    </ligand>
</feature>
<comment type="function">
    <text evidence="2 12">Catalyzes the synthesis of 5,6-dihydrouridine (D), a modified base found in the D-loop of most tRNAs, via the reduction of the C5-C6 double bond in target uridines.</text>
</comment>
<dbReference type="AlphaFoldDB" id="F2NWI2"/>
<dbReference type="OrthoDB" id="9764501at2"/>
<dbReference type="PROSITE" id="PS01136">
    <property type="entry name" value="UPF0034"/>
    <property type="match status" value="1"/>
</dbReference>
<protein>
    <recommendedName>
        <fullName evidence="12">tRNA-dihydrouridine synthase</fullName>
        <ecNumber evidence="12">1.3.1.-</ecNumber>
    </recommendedName>
</protein>
<dbReference type="PANTHER" id="PTHR45846">
    <property type="entry name" value="TRNA-DIHYDROURIDINE(47) SYNTHASE [NAD(P)(+)]-LIKE"/>
    <property type="match status" value="1"/>
</dbReference>
<organism evidence="16 17">
    <name type="scientific">Treponema succinifaciens (strain ATCC 33096 / DSM 2489 / 6091)</name>
    <dbReference type="NCBI Taxonomy" id="869209"/>
    <lineage>
        <taxon>Bacteria</taxon>
        <taxon>Pseudomonadati</taxon>
        <taxon>Spirochaetota</taxon>
        <taxon>Spirochaetia</taxon>
        <taxon>Spirochaetales</taxon>
        <taxon>Treponemataceae</taxon>
        <taxon>Treponema</taxon>
    </lineage>
</organism>
<keyword evidence="6 12" id="KW-0819">tRNA processing</keyword>